<organism evidence="2 3">
    <name type="scientific">Salinimonas iocasae</name>
    <dbReference type="NCBI Taxonomy" id="2572577"/>
    <lineage>
        <taxon>Bacteria</taxon>
        <taxon>Pseudomonadati</taxon>
        <taxon>Pseudomonadota</taxon>
        <taxon>Gammaproteobacteria</taxon>
        <taxon>Alteromonadales</taxon>
        <taxon>Alteromonadaceae</taxon>
        <taxon>Alteromonas/Salinimonas group</taxon>
        <taxon>Salinimonas</taxon>
    </lineage>
</organism>
<dbReference type="AlphaFoldDB" id="A0A5B7YBR7"/>
<dbReference type="InterPro" id="IPR009027">
    <property type="entry name" value="Ribosomal_bL9/RNase_H1_N"/>
</dbReference>
<dbReference type="PROSITE" id="PS51257">
    <property type="entry name" value="PROKAR_LIPOPROTEIN"/>
    <property type="match status" value="1"/>
</dbReference>
<name>A0A5B7YBR7_9ALTE</name>
<dbReference type="InterPro" id="IPR011320">
    <property type="entry name" value="RNase_H1_N"/>
</dbReference>
<reference evidence="2 3" key="1">
    <citation type="submission" date="2019-04" db="EMBL/GenBank/DDBJ databases">
        <title>Salinimonas iocasae sp. nov., a halophilic bacterium isolated from the outer tube casing of tubeworms in Okinawa Trough.</title>
        <authorList>
            <person name="Zhang H."/>
            <person name="Wang H."/>
            <person name="Li C."/>
        </authorList>
    </citation>
    <scope>NUCLEOTIDE SEQUENCE [LARGE SCALE GENOMIC DNA]</scope>
    <source>
        <strain evidence="2 3">KX18D6</strain>
    </source>
</reference>
<dbReference type="Proteomes" id="UP000304912">
    <property type="component" value="Chromosome"/>
</dbReference>
<dbReference type="InterPro" id="IPR037056">
    <property type="entry name" value="RNase_H1_N_sf"/>
</dbReference>
<keyword evidence="3" id="KW-1185">Reference proteome</keyword>
<accession>A0A5B7YBR7</accession>
<dbReference type="Gene3D" id="3.40.970.10">
    <property type="entry name" value="Ribonuclease H1, N-terminal domain"/>
    <property type="match status" value="1"/>
</dbReference>
<dbReference type="EMBL" id="CP039852">
    <property type="protein sequence ID" value="QCZ92646.1"/>
    <property type="molecule type" value="Genomic_DNA"/>
</dbReference>
<evidence type="ECO:0000313" key="2">
    <source>
        <dbReference type="EMBL" id="QCZ92646.1"/>
    </source>
</evidence>
<dbReference type="OrthoDB" id="7845843at2"/>
<evidence type="ECO:0000259" key="1">
    <source>
        <dbReference type="Pfam" id="PF01693"/>
    </source>
</evidence>
<dbReference type="Pfam" id="PF01693">
    <property type="entry name" value="Cauli_VI"/>
    <property type="match status" value="1"/>
</dbReference>
<dbReference type="SUPFAM" id="SSF55658">
    <property type="entry name" value="L9 N-domain-like"/>
    <property type="match status" value="1"/>
</dbReference>
<evidence type="ECO:0000313" key="3">
    <source>
        <dbReference type="Proteomes" id="UP000304912"/>
    </source>
</evidence>
<dbReference type="KEGG" id="salk:FBQ74_03790"/>
<protein>
    <recommendedName>
        <fullName evidence="1">Ribonuclease H1 N-terminal domain-containing protein</fullName>
    </recommendedName>
</protein>
<proteinExistence type="predicted"/>
<gene>
    <name evidence="2" type="ORF">FBQ74_03790</name>
</gene>
<feature type="domain" description="Ribonuclease H1 N-terminal" evidence="1">
    <location>
        <begin position="8"/>
        <end position="50"/>
    </location>
</feature>
<sequence>MNVLNKGPWYVVFVGACPGIYSSYKEASRYTHGYPKQEIRKFKTKQAAEAEFNKRSRSDYDPKKEFKWSYQRPVRR</sequence>
<dbReference type="RefSeq" id="WP_139755395.1">
    <property type="nucleotide sequence ID" value="NZ_CP039852.1"/>
</dbReference>